<dbReference type="KEGG" id="epa:110239897"/>
<dbReference type="OrthoDB" id="5973883at2759"/>
<evidence type="ECO:0000259" key="2">
    <source>
        <dbReference type="PROSITE" id="PS50853"/>
    </source>
</evidence>
<dbReference type="GO" id="GO:0016020">
    <property type="term" value="C:membrane"/>
    <property type="evidence" value="ECO:0007669"/>
    <property type="project" value="UniProtKB-SubCell"/>
</dbReference>
<feature type="domain" description="Fibronectin type-III" evidence="2">
    <location>
        <begin position="327"/>
        <end position="415"/>
    </location>
</feature>
<accession>A0A913X9V4</accession>
<dbReference type="InterPro" id="IPR050713">
    <property type="entry name" value="RTP_Phos/Ushers"/>
</dbReference>
<dbReference type="InterPro" id="IPR003961">
    <property type="entry name" value="FN3_dom"/>
</dbReference>
<dbReference type="PROSITE" id="PS50853">
    <property type="entry name" value="FN3"/>
    <property type="match status" value="3"/>
</dbReference>
<dbReference type="InterPro" id="IPR036116">
    <property type="entry name" value="FN3_sf"/>
</dbReference>
<feature type="compositionally biased region" description="Basic residues" evidence="1">
    <location>
        <begin position="421"/>
        <end position="436"/>
    </location>
</feature>
<dbReference type="InterPro" id="IPR013783">
    <property type="entry name" value="Ig-like_fold"/>
</dbReference>
<dbReference type="PANTHER" id="PTHR46957:SF3">
    <property type="entry name" value="CYTOKINE RECEPTOR"/>
    <property type="match status" value="1"/>
</dbReference>
<dbReference type="RefSeq" id="XP_020901311.1">
    <property type="nucleotide sequence ID" value="XM_021045652.2"/>
</dbReference>
<dbReference type="GeneID" id="110239897"/>
<dbReference type="InterPro" id="IPR016024">
    <property type="entry name" value="ARM-type_fold"/>
</dbReference>
<evidence type="ECO:0000313" key="3">
    <source>
        <dbReference type="EnsemblMetazoa" id="XP_020901311.1"/>
    </source>
</evidence>
<dbReference type="Gene3D" id="2.60.40.10">
    <property type="entry name" value="Immunoglobulins"/>
    <property type="match status" value="3"/>
</dbReference>
<name>A0A913X9V4_EXADI</name>
<dbReference type="Gene3D" id="1.25.10.10">
    <property type="entry name" value="Leucine-rich Repeat Variant"/>
    <property type="match status" value="1"/>
</dbReference>
<protein>
    <recommendedName>
        <fullName evidence="2">Fibronectin type-III domain-containing protein</fullName>
    </recommendedName>
</protein>
<organism evidence="3 4">
    <name type="scientific">Exaiptasia diaphana</name>
    <name type="common">Tropical sea anemone</name>
    <name type="synonym">Aiptasia pulchella</name>
    <dbReference type="NCBI Taxonomy" id="2652724"/>
    <lineage>
        <taxon>Eukaryota</taxon>
        <taxon>Metazoa</taxon>
        <taxon>Cnidaria</taxon>
        <taxon>Anthozoa</taxon>
        <taxon>Hexacorallia</taxon>
        <taxon>Actiniaria</taxon>
        <taxon>Aiptasiidae</taxon>
        <taxon>Exaiptasia</taxon>
    </lineage>
</organism>
<feature type="domain" description="Fibronectin type-III" evidence="2">
    <location>
        <begin position="238"/>
        <end position="324"/>
    </location>
</feature>
<feature type="region of interest" description="Disordered" evidence="1">
    <location>
        <begin position="400"/>
        <end position="516"/>
    </location>
</feature>
<dbReference type="CDD" id="cd00063">
    <property type="entry name" value="FN3"/>
    <property type="match status" value="3"/>
</dbReference>
<dbReference type="Proteomes" id="UP000887567">
    <property type="component" value="Unplaced"/>
</dbReference>
<dbReference type="Pfam" id="PF00041">
    <property type="entry name" value="fn3"/>
    <property type="match status" value="3"/>
</dbReference>
<feature type="domain" description="Fibronectin type-III" evidence="2">
    <location>
        <begin position="149"/>
        <end position="234"/>
    </location>
</feature>
<dbReference type="SUPFAM" id="SSF49265">
    <property type="entry name" value="Fibronectin type III"/>
    <property type="match status" value="2"/>
</dbReference>
<reference evidence="3" key="1">
    <citation type="submission" date="2022-11" db="UniProtKB">
        <authorList>
            <consortium name="EnsemblMetazoa"/>
        </authorList>
    </citation>
    <scope>IDENTIFICATION</scope>
</reference>
<proteinExistence type="predicted"/>
<dbReference type="EnsemblMetazoa" id="XM_021045652.2">
    <property type="protein sequence ID" value="XP_020901311.1"/>
    <property type="gene ID" value="LOC110239897"/>
</dbReference>
<dbReference type="PANTHER" id="PTHR46957">
    <property type="entry name" value="CYTOKINE RECEPTOR"/>
    <property type="match status" value="1"/>
</dbReference>
<dbReference type="AlphaFoldDB" id="A0A913X9V4"/>
<evidence type="ECO:0000313" key="4">
    <source>
        <dbReference type="Proteomes" id="UP000887567"/>
    </source>
</evidence>
<evidence type="ECO:0000256" key="1">
    <source>
        <dbReference type="SAM" id="MobiDB-lite"/>
    </source>
</evidence>
<dbReference type="SUPFAM" id="SSF48371">
    <property type="entry name" value="ARM repeat"/>
    <property type="match status" value="1"/>
</dbReference>
<dbReference type="SMART" id="SM00060">
    <property type="entry name" value="FN3"/>
    <property type="match status" value="3"/>
</dbReference>
<sequence>MNSAFAIGRLCDLEAGCARILAMPESKRMIMSLIGMLGSEDIGSAKNACFALSCIASFQQGHSRLLAHPEIDTIVNILSRLLSCTDDELIWFAAMMLRTIGSQKNGCLYLRTQECVKPALAEVLQRQNVKKDTLEEVEDTLALLEKLPKPKPPTLIVESAYSIIINWEVMNPRSGLDVTYQLHQGDDLVYEGYKSSYIANNLTPVTTYSFCVRAYTEGDDGHTSKVVSVQTPESVPSAPQLPRVVAKTTNQIKIMWDPPEQPNGILKAYQVVTRGKTTYLDISENYLILSGLPADTEYTFEIYALTSKGRGEAAILTARTDDLASHAPPKPVLQALGRHEILVQWDHPPRPLGRINSYEVKVNDMVIYSGIERSCIARFLKPNTEYVVTVSAWTSEGRCESLPAKKRTAREIYQSPAKTTKQNHSKRSSNKHKTVPIRKPLYPFDAKSTEVKRAKTAGQLTIPIPESPSKRRPSRTSSSIEGRLRPQTTAGIAQDNIVNKPHAKRLSGRRSSNIKN</sequence>
<dbReference type="InterPro" id="IPR011989">
    <property type="entry name" value="ARM-like"/>
</dbReference>
<keyword evidence="4" id="KW-1185">Reference proteome</keyword>